<evidence type="ECO:0000313" key="2">
    <source>
        <dbReference type="EMBL" id="PFG30738.1"/>
    </source>
</evidence>
<feature type="transmembrane region" description="Helical" evidence="1">
    <location>
        <begin position="153"/>
        <end position="173"/>
    </location>
</feature>
<dbReference type="Proteomes" id="UP000221369">
    <property type="component" value="Unassembled WGS sequence"/>
</dbReference>
<evidence type="ECO:0000256" key="1">
    <source>
        <dbReference type="SAM" id="Phobius"/>
    </source>
</evidence>
<feature type="transmembrane region" description="Helical" evidence="1">
    <location>
        <begin position="282"/>
        <end position="304"/>
    </location>
</feature>
<keyword evidence="3" id="KW-1185">Reference proteome</keyword>
<proteinExistence type="predicted"/>
<dbReference type="EMBL" id="PDJE01000001">
    <property type="protein sequence ID" value="PFG30738.1"/>
    <property type="molecule type" value="Genomic_DNA"/>
</dbReference>
<sequence>MRRAASRISRRARAAPTVEGVAAVAERIAVLMTGGVAPSLAWQYLDESLGRRDPVARVVHAAATADDVPAALVNAGAEWRVLSATLAVSSRCGAPAATALRTLAATLRAIGQTQRDIAAALAGPRSTSRLVMLLPVVGIGFGMLLGFDTWAALGTVPGAICGVLGVLLMLGGWKWSSALARRAQPRDTAPGLIVDLTAIALSGGSSVPGARAVIADVADDLGLLDGSGRGESDVDEVVALAQRAGVPAADLLRSEAARIRRDAASKAADDAARLSTHLMIPLGVCVLPAFMLLGVAPMMIGIVMSTNLGI</sequence>
<dbReference type="AlphaFoldDB" id="A0A2A9DVM4"/>
<reference evidence="2 3" key="1">
    <citation type="submission" date="2017-10" db="EMBL/GenBank/DDBJ databases">
        <title>Sequencing the genomes of 1000 actinobacteria strains.</title>
        <authorList>
            <person name="Klenk H.-P."/>
        </authorList>
    </citation>
    <scope>NUCLEOTIDE SEQUENCE [LARGE SCALE GENOMIC DNA]</scope>
    <source>
        <strain evidence="2 3">DSM 21798</strain>
    </source>
</reference>
<keyword evidence="1" id="KW-0812">Transmembrane</keyword>
<dbReference type="PANTHER" id="PTHR35007">
    <property type="entry name" value="INTEGRAL MEMBRANE PROTEIN-RELATED"/>
    <property type="match status" value="1"/>
</dbReference>
<gene>
    <name evidence="2" type="ORF">ATJ78_1674</name>
</gene>
<dbReference type="PANTHER" id="PTHR35007:SF4">
    <property type="entry name" value="CONSERVED TRANSMEMBRANE PROTEIN-RELATED"/>
    <property type="match status" value="1"/>
</dbReference>
<name>A0A2A9DVM4_9MICO</name>
<keyword evidence="1" id="KW-1133">Transmembrane helix</keyword>
<dbReference type="RefSeq" id="WP_098407161.1">
    <property type="nucleotide sequence ID" value="NZ_PDJE01000001.1"/>
</dbReference>
<organism evidence="2 3">
    <name type="scientific">Paramicrobacterium agarici</name>
    <dbReference type="NCBI Taxonomy" id="630514"/>
    <lineage>
        <taxon>Bacteria</taxon>
        <taxon>Bacillati</taxon>
        <taxon>Actinomycetota</taxon>
        <taxon>Actinomycetes</taxon>
        <taxon>Micrococcales</taxon>
        <taxon>Microbacteriaceae</taxon>
        <taxon>Paramicrobacterium</taxon>
    </lineage>
</organism>
<feature type="transmembrane region" description="Helical" evidence="1">
    <location>
        <begin position="130"/>
        <end position="147"/>
    </location>
</feature>
<keyword evidence="1" id="KW-0472">Membrane</keyword>
<comment type="caution">
    <text evidence="2">The sequence shown here is derived from an EMBL/GenBank/DDBJ whole genome shotgun (WGS) entry which is preliminary data.</text>
</comment>
<protein>
    <submittedName>
        <fullName evidence="2">Tight adherence protein B</fullName>
    </submittedName>
</protein>
<accession>A0A2A9DVM4</accession>
<evidence type="ECO:0000313" key="3">
    <source>
        <dbReference type="Proteomes" id="UP000221369"/>
    </source>
</evidence>